<dbReference type="Gene3D" id="3.90.870.10">
    <property type="entry name" value="DHBP synthase"/>
    <property type="match status" value="1"/>
</dbReference>
<comment type="caution">
    <text evidence="5">The sequence shown here is derived from an EMBL/GenBank/DDBJ whole genome shotgun (WGS) entry which is preliminary data.</text>
</comment>
<gene>
    <name evidence="5" type="ORF">FC093_16050</name>
</gene>
<keyword evidence="6" id="KW-1185">Reference proteome</keyword>
<organism evidence="5 6">
    <name type="scientific">Ilyomonas limi</name>
    <dbReference type="NCBI Taxonomy" id="2575867"/>
    <lineage>
        <taxon>Bacteria</taxon>
        <taxon>Pseudomonadati</taxon>
        <taxon>Bacteroidota</taxon>
        <taxon>Chitinophagia</taxon>
        <taxon>Chitinophagales</taxon>
        <taxon>Chitinophagaceae</taxon>
        <taxon>Ilyomonas</taxon>
    </lineage>
</organism>
<sequence length="56" mass="6101">MVKTKGLLERHGHTEVAVDLARLAGLKSSAVLIEVLSEDDFIARMPGLRGLADRLM</sequence>
<dbReference type="EMBL" id="SZQL01000013">
    <property type="protein sequence ID" value="TKK67008.1"/>
    <property type="molecule type" value="Genomic_DNA"/>
</dbReference>
<reference evidence="5 6" key="1">
    <citation type="submission" date="2019-05" db="EMBL/GenBank/DDBJ databases">
        <title>Panacibacter sp. strain 17mud1-8 Genome sequencing and assembly.</title>
        <authorList>
            <person name="Chhetri G."/>
        </authorList>
    </citation>
    <scope>NUCLEOTIDE SEQUENCE [LARGE SCALE GENOMIC DNA]</scope>
    <source>
        <strain evidence="5 6">17mud1-8</strain>
    </source>
</reference>
<dbReference type="OrthoDB" id="9793111at2"/>
<dbReference type="InterPro" id="IPR000422">
    <property type="entry name" value="DHBP_synthase_RibB"/>
</dbReference>
<dbReference type="EC" id="4.1.99.12" evidence="3"/>
<evidence type="ECO:0000256" key="2">
    <source>
        <dbReference type="ARBA" id="ARBA00004904"/>
    </source>
</evidence>
<evidence type="ECO:0000256" key="3">
    <source>
        <dbReference type="ARBA" id="ARBA00012153"/>
    </source>
</evidence>
<evidence type="ECO:0000313" key="5">
    <source>
        <dbReference type="EMBL" id="TKK67008.1"/>
    </source>
</evidence>
<evidence type="ECO:0000256" key="4">
    <source>
        <dbReference type="ARBA" id="ARBA00018836"/>
    </source>
</evidence>
<dbReference type="InterPro" id="IPR017945">
    <property type="entry name" value="DHBP_synth_RibB-like_a/b_dom"/>
</dbReference>
<dbReference type="Proteomes" id="UP000305848">
    <property type="component" value="Unassembled WGS sequence"/>
</dbReference>
<evidence type="ECO:0000313" key="6">
    <source>
        <dbReference type="Proteomes" id="UP000305848"/>
    </source>
</evidence>
<dbReference type="GO" id="GO:0008686">
    <property type="term" value="F:3,4-dihydroxy-2-butanone-4-phosphate synthase activity"/>
    <property type="evidence" value="ECO:0007669"/>
    <property type="project" value="UniProtKB-EC"/>
</dbReference>
<comment type="function">
    <text evidence="1">Catalyzes the conversion of D-ribulose 5-phosphate to formate and 3,4-dihydroxy-2-butanone 4-phosphate.</text>
</comment>
<dbReference type="SUPFAM" id="SSF55821">
    <property type="entry name" value="YrdC/RibB"/>
    <property type="match status" value="1"/>
</dbReference>
<dbReference type="UniPathway" id="UPA00275">
    <property type="reaction ID" value="UER00399"/>
</dbReference>
<dbReference type="Pfam" id="PF00926">
    <property type="entry name" value="DHBP_synthase"/>
    <property type="match status" value="1"/>
</dbReference>
<name>A0A4U3KWS9_9BACT</name>
<proteinExistence type="predicted"/>
<protein>
    <recommendedName>
        <fullName evidence="4">3,4-dihydroxy-2-butanone 4-phosphate synthase</fullName>
        <ecNumber evidence="3">4.1.99.12</ecNumber>
    </recommendedName>
</protein>
<accession>A0A4U3KWS9</accession>
<evidence type="ECO:0000256" key="1">
    <source>
        <dbReference type="ARBA" id="ARBA00002284"/>
    </source>
</evidence>
<dbReference type="GO" id="GO:0009231">
    <property type="term" value="P:riboflavin biosynthetic process"/>
    <property type="evidence" value="ECO:0007669"/>
    <property type="project" value="UniProtKB-UniPathway"/>
</dbReference>
<comment type="pathway">
    <text evidence="2">Cofactor biosynthesis; riboflavin biosynthesis; 2-hydroxy-3-oxobutyl phosphate from D-ribulose 5-phosphate: step 1/1.</text>
</comment>
<dbReference type="AlphaFoldDB" id="A0A4U3KWS9"/>